<feature type="signal peptide" evidence="12">
    <location>
        <begin position="1"/>
        <end position="24"/>
    </location>
</feature>
<evidence type="ECO:0000256" key="9">
    <source>
        <dbReference type="ARBA" id="ARBA00023180"/>
    </source>
</evidence>
<evidence type="ECO:0000256" key="1">
    <source>
        <dbReference type="ARBA" id="ARBA00001913"/>
    </source>
</evidence>
<dbReference type="InterPro" id="IPR040525">
    <property type="entry name" value="UGGT_TRXL_4"/>
</dbReference>
<comment type="catalytic activity">
    <reaction evidence="11">
        <text>N(4)-(alpha-D-Man-(1-&gt;2)-alpha-D-Man-(1-&gt;2)-alpha-D-Man-(1-&gt;3)-[alpha-D-Man-(1-&gt;2)-alpha-D-Man-(1-&gt;3)-[alpha-D-Man-(1-&gt;2)-alpha-D-Man-(1-&gt;6)]-alpha-D-Man-(1-&gt;6)]-beta-D-Man-(1-&gt;4)-beta-D-GlcNAc-(1-&gt;4)-beta-D-GlcNAc)-L-asparaginyl-[protein] (N-glucan mannose isomer 9A1,2,3B1,2,3) + UDP-alpha-D-glucose = N(4)-(alpha-D-Glc-(1-&gt;3)-alpha-D-Man-(1-&gt;2)-alpha-D-Man-(1-&gt;2)-alpha-D-Man-(1-&gt;3)-[alpha-D-Man-(1-&gt;2)-alpha-D-Man-(1-&gt;3)-[alpha-D-Man-(1-&gt;2)-alpha-D-Man-(1-&gt;6)]-alpha-D-Man-(1-&gt;6)]-beta-D-Man-(1-&gt;4)-beta-D-GlcNAc-(1-&gt;4)-beta-D-GlcNAc)-L-asparaginyl-[protein] + UDP + H(+)</text>
        <dbReference type="Rhea" id="RHEA:61304"/>
        <dbReference type="Rhea" id="RHEA-COMP:14356"/>
        <dbReference type="Rhea" id="RHEA-COMP:14357"/>
        <dbReference type="ChEBI" id="CHEBI:15378"/>
        <dbReference type="ChEBI" id="CHEBI:58223"/>
        <dbReference type="ChEBI" id="CHEBI:58885"/>
        <dbReference type="ChEBI" id="CHEBI:59080"/>
        <dbReference type="ChEBI" id="CHEBI:139493"/>
    </reaction>
</comment>
<name>A0A210QKD6_MIZYE</name>
<dbReference type="Pfam" id="PF18404">
    <property type="entry name" value="Glyco_transf_24"/>
    <property type="match status" value="1"/>
</dbReference>
<evidence type="ECO:0000256" key="7">
    <source>
        <dbReference type="ARBA" id="ARBA00022729"/>
    </source>
</evidence>
<dbReference type="Pfam" id="PF18403">
    <property type="entry name" value="Thioredoxin_15"/>
    <property type="match status" value="1"/>
</dbReference>
<protein>
    <submittedName>
        <fullName evidence="18">UDP-glucose:glycoprotein glucosyltransferase 1</fullName>
    </submittedName>
</protein>
<evidence type="ECO:0000259" key="14">
    <source>
        <dbReference type="Pfam" id="PF18401"/>
    </source>
</evidence>
<evidence type="ECO:0000259" key="13">
    <source>
        <dbReference type="Pfam" id="PF18400"/>
    </source>
</evidence>
<evidence type="ECO:0000259" key="15">
    <source>
        <dbReference type="Pfam" id="PF18402"/>
    </source>
</evidence>
<feature type="domain" description="UGGT thioredoxin-like" evidence="13">
    <location>
        <begin position="39"/>
        <end position="218"/>
    </location>
</feature>
<dbReference type="CDD" id="cd06432">
    <property type="entry name" value="GT8_HUGT1_C_like"/>
    <property type="match status" value="1"/>
</dbReference>
<evidence type="ECO:0000256" key="11">
    <source>
        <dbReference type="ARBA" id="ARBA00048456"/>
    </source>
</evidence>
<dbReference type="InterPro" id="IPR040497">
    <property type="entry name" value="Glyco_transf_24"/>
</dbReference>
<dbReference type="UniPathway" id="UPA00378"/>
<evidence type="ECO:0000256" key="10">
    <source>
        <dbReference type="ARBA" id="ARBA00045874"/>
    </source>
</evidence>
<keyword evidence="5" id="KW-0328">Glycosyltransferase</keyword>
<evidence type="ECO:0000256" key="12">
    <source>
        <dbReference type="SAM" id="SignalP"/>
    </source>
</evidence>
<dbReference type="FunFam" id="3.90.550.10:FF:000004">
    <property type="entry name" value="UDP-glucose glycoprotein glucosyltransferase 1"/>
    <property type="match status" value="1"/>
</dbReference>
<comment type="subcellular location">
    <subcellularLocation>
        <location evidence="2">Endoplasmic reticulum lumen</location>
    </subcellularLocation>
</comment>
<keyword evidence="19" id="KW-1185">Reference proteome</keyword>
<evidence type="ECO:0000256" key="4">
    <source>
        <dbReference type="ARBA" id="ARBA00006351"/>
    </source>
</evidence>
<evidence type="ECO:0000259" key="16">
    <source>
        <dbReference type="Pfam" id="PF18403"/>
    </source>
</evidence>
<evidence type="ECO:0000256" key="8">
    <source>
        <dbReference type="ARBA" id="ARBA00022824"/>
    </source>
</evidence>
<dbReference type="STRING" id="6573.A0A210QKD6"/>
<dbReference type="OrthoDB" id="27683at2759"/>
<evidence type="ECO:0000313" key="19">
    <source>
        <dbReference type="Proteomes" id="UP000242188"/>
    </source>
</evidence>
<dbReference type="PANTHER" id="PTHR11226:SF0">
    <property type="entry name" value="UDP-GLUCOSE:GLYCOPROTEIN GLUCOSYLTRANSFERASE"/>
    <property type="match status" value="1"/>
</dbReference>
<dbReference type="EMBL" id="NEDP02003209">
    <property type="protein sequence ID" value="OWF49210.1"/>
    <property type="molecule type" value="Genomic_DNA"/>
</dbReference>
<comment type="pathway">
    <text evidence="3">Protein modification; protein glycosylation.</text>
</comment>
<comment type="similarity">
    <text evidence="4">Belongs to the glycosyltransferase 8 family.</text>
</comment>
<comment type="function">
    <text evidence="10">Recognizes glycoproteins with minor folding defects. Reglucosylates single N-glycans near the misfolded part of the protein, thus providing quality control for protein folding in the endoplasmic reticulum. Reglucosylated proteins are recognized by calreticulin for recycling to the endoplasmic reticulum and refolding or degradation.</text>
</comment>
<evidence type="ECO:0000256" key="5">
    <source>
        <dbReference type="ARBA" id="ARBA00022676"/>
    </source>
</evidence>
<dbReference type="Pfam" id="PF06427">
    <property type="entry name" value="UDP-g_GGTase"/>
    <property type="match status" value="1"/>
</dbReference>
<dbReference type="GO" id="GO:0051082">
    <property type="term" value="F:unfolded protein binding"/>
    <property type="evidence" value="ECO:0007669"/>
    <property type="project" value="TreeGrafter"/>
</dbReference>
<feature type="domain" description="UGGT thioredoxin-like" evidence="15">
    <location>
        <begin position="430"/>
        <end position="676"/>
    </location>
</feature>
<dbReference type="Proteomes" id="UP000242188">
    <property type="component" value="Unassembled WGS sequence"/>
</dbReference>
<dbReference type="GO" id="GO:0036503">
    <property type="term" value="P:ERAD pathway"/>
    <property type="evidence" value="ECO:0007669"/>
    <property type="project" value="TreeGrafter"/>
</dbReference>
<feature type="domain" description="UDP-glucose:glycoprotein glucosyltransferase thioredoxin-like" evidence="16">
    <location>
        <begin position="710"/>
        <end position="926"/>
    </location>
</feature>
<dbReference type="Pfam" id="PF18402">
    <property type="entry name" value="Thioredoxin_14"/>
    <property type="match status" value="1"/>
</dbReference>
<sequence length="1521" mass="171925">MATSIKMLPAVGLVVVCLLTVVEGQSKPITVTLNAKWNSTPLLLEASEYIAKESPESFWRYVEEIAKLDPKATALETDHGYYHMILKFASKVISPLQLKLLQLSLSLRIYSPAVETFQQLAEGAPDGCFAFVNIHGQTTCNPAEVKSLIEKAADLPKSSIFKFDHIYPGSAGNDTVVVLYAEVGREGFPEFHQTLLDMAKQKQIKYVLRHFVRDQAKEKTRLSGYGVELAIKSTEYKAQDDTKVESGGSADTEEDAVDEVQGFIFSKLRELHPESKEDLAAFKNHLVATSTDLAALKVWQLQDLSLQAGQILMTTPASEVLSVLTDISQNFPQRARTLVKTVLTEEFKKEVKQNQQYFETNHGLSAGDSAMYLNGLPVDMEAYDVYSLLELMRTETNLMEGLYSLGFKGPEVNQILKLDLSGDSEDFALDIRHIAISYLNDLESDRKYKNWPSSVQDILRPTFPGMLRHVAKNLFHMVFIVDPTEKESRELLKMAEAFLVHSAPVRIGIVLVVDSDKEVTGYDDTGVAFSRAFDYLIREESADRAISFITDVYEKAQSEELTADIVVKEFHRLYGDAEEGTVFGEDDDYNTLRKASNDFVSKSGLKDFPQVLMNGVPMDKKYLTEEAFEEGVVSTILAHTPAIQKAVYQGTLHDFVNVQEWLMERDNVLPRLNSRVLTPAKKSLDFTLRLEANVYGDVDQFSVLNTKAMTSIMTQNMKYLTRKDEDMLRPVTMWVVCDLETAEGRDLLYSALKQLKHTHDLRVGVVFNSQLGKTESAFTISRAVYAALTTLEPGIAKSFITKLVKEENVKDILAHSKQLSDFEVHGMDTMSYMLAAEVQTTDFLKVHRAFVDKALGWDESARGVLANGQILGPLDKDERFIPEDVDLFQKYVFQNSAKKIKGLLSVLGHKDDKGSDLVMKVAALLSQSGSTKERKEVQYAGDQHSVIKLPADSGTPAYQVEVIINPASPDAQKMSAILMILEEVANVDIKIFMNCKDKLSELPVITFYRYVLEPTITFKVDGSYSEGPIAKFTDMPTKSLLTLGMNPSESWLVEAVSAPYDLDNILLEETKTGIHADFDLEYLLLEGHCSDSTTGQPPRGLQFTLGRNRTEAAVDTIVMANLGYFQLKANPGTWFLKLREGRSHELYDIASHEFTDTPDGSDDVVVVMNSFKSKIIRLKVAKKPEKSGEQLLVDDAERGIWESISSTLTGDKAEDDGDKTLNIFSLASGHMYERLMRIMMMSVLKNTKSKVKFWFLKNYLSPSFKDFIPKMAQEYEFEFELIQYKWPRWLNQQKEKQRIMWGYKILFLDVLFPLDVKKIIFVDADQIVRTDLQELNDLDLGGAPYGYTPFCSSRTEMDGFRFWKSGYWASHLAGRRYHISALYVVDLKKFRRIAAGDRLRGQYQGLSQDPNSLSNLDQDLPNNMIHQVAIKSLPQEWLWCETWCSNESKAKAKTIDLCNNPQTKEPKLKAALRIVPEWKNYDYEIKILWDKVYKTNTRSQIEYDPPDIETSTIGSKIKDEL</sequence>
<keyword evidence="9" id="KW-0325">Glycoprotein</keyword>
<evidence type="ECO:0000256" key="3">
    <source>
        <dbReference type="ARBA" id="ARBA00004922"/>
    </source>
</evidence>
<keyword evidence="7 12" id="KW-0732">Signal</keyword>
<feature type="chain" id="PRO_5012125972" evidence="12">
    <location>
        <begin position="25"/>
        <end position="1521"/>
    </location>
</feature>
<dbReference type="GO" id="GO:0005788">
    <property type="term" value="C:endoplasmic reticulum lumen"/>
    <property type="evidence" value="ECO:0007669"/>
    <property type="project" value="UniProtKB-SubCell"/>
</dbReference>
<organism evidence="18 19">
    <name type="scientific">Mizuhopecten yessoensis</name>
    <name type="common">Japanese scallop</name>
    <name type="synonym">Patinopecten yessoensis</name>
    <dbReference type="NCBI Taxonomy" id="6573"/>
    <lineage>
        <taxon>Eukaryota</taxon>
        <taxon>Metazoa</taxon>
        <taxon>Spiralia</taxon>
        <taxon>Lophotrochozoa</taxon>
        <taxon>Mollusca</taxon>
        <taxon>Bivalvia</taxon>
        <taxon>Autobranchia</taxon>
        <taxon>Pteriomorphia</taxon>
        <taxon>Pectinida</taxon>
        <taxon>Pectinoidea</taxon>
        <taxon>Pectinidae</taxon>
        <taxon>Mizuhopecten</taxon>
    </lineage>
</organism>
<dbReference type="PANTHER" id="PTHR11226">
    <property type="entry name" value="UDP-GLUCOSE GLYCOPROTEIN:GLUCOSYLTRANSFERASE"/>
    <property type="match status" value="1"/>
</dbReference>
<feature type="domain" description="UGGT thioredoxin-like" evidence="14">
    <location>
        <begin position="290"/>
        <end position="419"/>
    </location>
</feature>
<proteinExistence type="inferred from homology"/>
<evidence type="ECO:0000259" key="17">
    <source>
        <dbReference type="Pfam" id="PF18404"/>
    </source>
</evidence>
<dbReference type="Pfam" id="PF18400">
    <property type="entry name" value="Thioredoxin_12"/>
    <property type="match status" value="1"/>
</dbReference>
<keyword evidence="6 18" id="KW-0808">Transferase</keyword>
<keyword evidence="8" id="KW-0256">Endoplasmic reticulum</keyword>
<comment type="caution">
    <text evidence="18">The sequence shown here is derived from an EMBL/GenBank/DDBJ whole genome shotgun (WGS) entry which is preliminary data.</text>
</comment>
<reference evidence="18 19" key="1">
    <citation type="journal article" date="2017" name="Nat. Ecol. Evol.">
        <title>Scallop genome provides insights into evolution of bilaterian karyotype and development.</title>
        <authorList>
            <person name="Wang S."/>
            <person name="Zhang J."/>
            <person name="Jiao W."/>
            <person name="Li J."/>
            <person name="Xun X."/>
            <person name="Sun Y."/>
            <person name="Guo X."/>
            <person name="Huan P."/>
            <person name="Dong B."/>
            <person name="Zhang L."/>
            <person name="Hu X."/>
            <person name="Sun X."/>
            <person name="Wang J."/>
            <person name="Zhao C."/>
            <person name="Wang Y."/>
            <person name="Wang D."/>
            <person name="Huang X."/>
            <person name="Wang R."/>
            <person name="Lv J."/>
            <person name="Li Y."/>
            <person name="Zhang Z."/>
            <person name="Liu B."/>
            <person name="Lu W."/>
            <person name="Hui Y."/>
            <person name="Liang J."/>
            <person name="Zhou Z."/>
            <person name="Hou R."/>
            <person name="Li X."/>
            <person name="Liu Y."/>
            <person name="Li H."/>
            <person name="Ning X."/>
            <person name="Lin Y."/>
            <person name="Zhao L."/>
            <person name="Xing Q."/>
            <person name="Dou J."/>
            <person name="Li Y."/>
            <person name="Mao J."/>
            <person name="Guo H."/>
            <person name="Dou H."/>
            <person name="Li T."/>
            <person name="Mu C."/>
            <person name="Jiang W."/>
            <person name="Fu Q."/>
            <person name="Fu X."/>
            <person name="Miao Y."/>
            <person name="Liu J."/>
            <person name="Yu Q."/>
            <person name="Li R."/>
            <person name="Liao H."/>
            <person name="Li X."/>
            <person name="Kong Y."/>
            <person name="Jiang Z."/>
            <person name="Chourrout D."/>
            <person name="Li R."/>
            <person name="Bao Z."/>
        </authorList>
    </citation>
    <scope>NUCLEOTIDE SEQUENCE [LARGE SCALE GENOMIC DNA]</scope>
    <source>
        <strain evidence="18 19">PY_sf001</strain>
    </source>
</reference>
<dbReference type="InterPro" id="IPR040693">
    <property type="entry name" value="UGGT_TRXL_1"/>
</dbReference>
<feature type="domain" description="Glucosyltransferase 24 catalytic" evidence="17">
    <location>
        <begin position="1221"/>
        <end position="1486"/>
    </location>
</feature>
<evidence type="ECO:0000256" key="2">
    <source>
        <dbReference type="ARBA" id="ARBA00004319"/>
    </source>
</evidence>
<evidence type="ECO:0000313" key="18">
    <source>
        <dbReference type="EMBL" id="OWF49210.1"/>
    </source>
</evidence>
<gene>
    <name evidence="18" type="ORF">KP79_PYT20621</name>
</gene>
<dbReference type="InterPro" id="IPR009448">
    <property type="entry name" value="UDP-g_GGtrans"/>
</dbReference>
<dbReference type="Pfam" id="PF18401">
    <property type="entry name" value="Thioredoxin_13"/>
    <property type="match status" value="1"/>
</dbReference>
<dbReference type="InterPro" id="IPR029044">
    <property type="entry name" value="Nucleotide-diphossugar_trans"/>
</dbReference>
<dbReference type="SUPFAM" id="SSF53448">
    <property type="entry name" value="Nucleotide-diphospho-sugar transferases"/>
    <property type="match status" value="1"/>
</dbReference>
<dbReference type="GO" id="GO:0003980">
    <property type="term" value="F:UDP-glucose:glycoprotein glucosyltransferase activity"/>
    <property type="evidence" value="ECO:0007669"/>
    <property type="project" value="InterPro"/>
</dbReference>
<dbReference type="Gene3D" id="3.90.550.10">
    <property type="entry name" value="Spore Coat Polysaccharide Biosynthesis Protein SpsA, Chain A"/>
    <property type="match status" value="1"/>
</dbReference>
<evidence type="ECO:0000256" key="6">
    <source>
        <dbReference type="ARBA" id="ARBA00022679"/>
    </source>
</evidence>
<dbReference type="InterPro" id="IPR040694">
    <property type="entry name" value="UGGT_TRXL_2"/>
</dbReference>
<accession>A0A210QKD6</accession>
<comment type="cofactor">
    <cofactor evidence="1">
        <name>Ca(2+)</name>
        <dbReference type="ChEBI" id="CHEBI:29108"/>
    </cofactor>
</comment>
<dbReference type="GO" id="GO:0018279">
    <property type="term" value="P:protein N-linked glycosylation via asparagine"/>
    <property type="evidence" value="ECO:0007669"/>
    <property type="project" value="TreeGrafter"/>
</dbReference>
<dbReference type="InterPro" id="IPR040692">
    <property type="entry name" value="UGGT_TRXL_3"/>
</dbReference>